<gene>
    <name evidence="1" type="ORF">EV191_10528</name>
</gene>
<dbReference type="Proteomes" id="UP000294911">
    <property type="component" value="Unassembled WGS sequence"/>
</dbReference>
<reference evidence="1 2" key="1">
    <citation type="submission" date="2019-03" db="EMBL/GenBank/DDBJ databases">
        <title>Genomic Encyclopedia of Type Strains, Phase IV (KMG-IV): sequencing the most valuable type-strain genomes for metagenomic binning, comparative biology and taxonomic classification.</title>
        <authorList>
            <person name="Goeker M."/>
        </authorList>
    </citation>
    <scope>NUCLEOTIDE SEQUENCE [LARGE SCALE GENOMIC DNA]</scope>
    <source>
        <strain evidence="1 2">DSM 45765</strain>
    </source>
</reference>
<dbReference type="EMBL" id="SLXQ01000005">
    <property type="protein sequence ID" value="TCP52967.1"/>
    <property type="molecule type" value="Genomic_DNA"/>
</dbReference>
<protein>
    <submittedName>
        <fullName evidence="1">Uncharacterized protein DUF2505</fullName>
    </submittedName>
</protein>
<evidence type="ECO:0000313" key="1">
    <source>
        <dbReference type="EMBL" id="TCP52967.1"/>
    </source>
</evidence>
<accession>A0A4R2QTC4</accession>
<dbReference type="AlphaFoldDB" id="A0A4R2QTC4"/>
<name>A0A4R2QTC4_9PSEU</name>
<proteinExistence type="predicted"/>
<dbReference type="Pfam" id="PF10698">
    <property type="entry name" value="DUF2505"/>
    <property type="match status" value="1"/>
</dbReference>
<sequence length="163" mass="17791">MASRIEHRTRLDQSPSVVFSVLTAEDYLKARLTALGGDNAALLEYDDSGNYHIRHGVPAEKLPSAARSLLGGDLVVDRKERWISGAEQYANTIEASIPGMPGEIHARMRLRGHASGSELDTEGEVKVGIPIVGAKLERTVAEQVTRLLIAELEFTEKWLNSAS</sequence>
<evidence type="ECO:0000313" key="2">
    <source>
        <dbReference type="Proteomes" id="UP000294911"/>
    </source>
</evidence>
<dbReference type="InterPro" id="IPR019639">
    <property type="entry name" value="DUF2505"/>
</dbReference>
<dbReference type="OrthoDB" id="5178774at2"/>
<keyword evidence="2" id="KW-1185">Reference proteome</keyword>
<organism evidence="1 2">
    <name type="scientific">Tamaricihabitans halophyticus</name>
    <dbReference type="NCBI Taxonomy" id="1262583"/>
    <lineage>
        <taxon>Bacteria</taxon>
        <taxon>Bacillati</taxon>
        <taxon>Actinomycetota</taxon>
        <taxon>Actinomycetes</taxon>
        <taxon>Pseudonocardiales</taxon>
        <taxon>Pseudonocardiaceae</taxon>
        <taxon>Tamaricihabitans</taxon>
    </lineage>
</organism>
<dbReference type="RefSeq" id="WP_132877428.1">
    <property type="nucleotide sequence ID" value="NZ_SLXQ01000005.1"/>
</dbReference>
<comment type="caution">
    <text evidence="1">The sequence shown here is derived from an EMBL/GenBank/DDBJ whole genome shotgun (WGS) entry which is preliminary data.</text>
</comment>